<name>A0AC61R6X2_9FIRM</name>
<evidence type="ECO:0000313" key="1">
    <source>
        <dbReference type="EMBL" id="TGY65262.1"/>
    </source>
</evidence>
<gene>
    <name evidence="1" type="ORF">E5336_09540</name>
</gene>
<organism evidence="1 2">
    <name type="scientific">Dubosiella muris</name>
    <dbReference type="NCBI Taxonomy" id="3038133"/>
    <lineage>
        <taxon>Bacteria</taxon>
        <taxon>Bacillati</taxon>
        <taxon>Bacillota</taxon>
        <taxon>Erysipelotrichia</taxon>
        <taxon>Erysipelotrichales</taxon>
        <taxon>Erysipelotrichaceae</taxon>
        <taxon>Dubosiella</taxon>
    </lineage>
</organism>
<dbReference type="EMBL" id="SRYG01000020">
    <property type="protein sequence ID" value="TGY65262.1"/>
    <property type="molecule type" value="Genomic_DNA"/>
</dbReference>
<dbReference type="Proteomes" id="UP000308836">
    <property type="component" value="Unassembled WGS sequence"/>
</dbReference>
<keyword evidence="2" id="KW-1185">Reference proteome</keyword>
<proteinExistence type="predicted"/>
<sequence>MKRQLTLLGYELKYAWLGLRRHFLLSVSALSAVTITLLLVGVFLIVGLHIEHFSSRVEGDLSIHVVLDPQIRDTAQIDDIETKIKDIPGVKTIVFSSRADELALMVKEKGEAFSMYEGDENPLGDAFFVYANQGDDLAAVSSQIDMIPGVASVAYGGGSVRSLVDLLAQVRVIAGAGILLLLLLSFYLIYNTIRTTIYSRSDDIIIMRQVGAENSFVKRPFEMEGLMISLCGALIPFLLIAWGYPKFYDSMNGRLFASVFELVAPNAILGWCAALLLGTAILIGIFASFLAVSKYLKEKR</sequence>
<comment type="caution">
    <text evidence="1">The sequence shown here is derived from an EMBL/GenBank/DDBJ whole genome shotgun (WGS) entry which is preliminary data.</text>
</comment>
<accession>A0AC61R6X2</accession>
<reference evidence="1" key="1">
    <citation type="submission" date="2019-04" db="EMBL/GenBank/DDBJ databases">
        <title>Microbes associate with the intestines of laboratory mice.</title>
        <authorList>
            <person name="Navarre W."/>
            <person name="Wong E."/>
            <person name="Huang K."/>
            <person name="Tropini C."/>
            <person name="Ng K."/>
            <person name="Yu B."/>
        </authorList>
    </citation>
    <scope>NUCLEOTIDE SEQUENCE</scope>
    <source>
        <strain evidence="1">NM09_H32</strain>
    </source>
</reference>
<protein>
    <submittedName>
        <fullName evidence="1">ABC transporter permease</fullName>
    </submittedName>
</protein>
<evidence type="ECO:0000313" key="2">
    <source>
        <dbReference type="Proteomes" id="UP000308836"/>
    </source>
</evidence>